<keyword evidence="1" id="KW-0472">Membrane</keyword>
<protein>
    <submittedName>
        <fullName evidence="2">Uncharacterized protein</fullName>
    </submittedName>
</protein>
<feature type="transmembrane region" description="Helical" evidence="1">
    <location>
        <begin position="52"/>
        <end position="71"/>
    </location>
</feature>
<name>A0A1Y6B370_9BACT</name>
<reference evidence="3" key="1">
    <citation type="submission" date="2017-04" db="EMBL/GenBank/DDBJ databases">
        <authorList>
            <person name="Varghese N."/>
            <person name="Submissions S."/>
        </authorList>
    </citation>
    <scope>NUCLEOTIDE SEQUENCE [LARGE SCALE GENOMIC DNA]</scope>
    <source>
        <strain evidence="3">RKEM611</strain>
    </source>
</reference>
<keyword evidence="3" id="KW-1185">Reference proteome</keyword>
<feature type="transmembrane region" description="Helical" evidence="1">
    <location>
        <begin position="6"/>
        <end position="22"/>
    </location>
</feature>
<evidence type="ECO:0000313" key="2">
    <source>
        <dbReference type="EMBL" id="SME89096.1"/>
    </source>
</evidence>
<feature type="transmembrane region" description="Helical" evidence="1">
    <location>
        <begin position="83"/>
        <end position="112"/>
    </location>
</feature>
<accession>A0A1Y6B370</accession>
<gene>
    <name evidence="2" type="ORF">SAMN06296036_101226</name>
</gene>
<dbReference type="EMBL" id="FWZT01000001">
    <property type="protein sequence ID" value="SME89096.1"/>
    <property type="molecule type" value="Genomic_DNA"/>
</dbReference>
<dbReference type="Proteomes" id="UP000192907">
    <property type="component" value="Unassembled WGS sequence"/>
</dbReference>
<evidence type="ECO:0000313" key="3">
    <source>
        <dbReference type="Proteomes" id="UP000192907"/>
    </source>
</evidence>
<dbReference type="STRING" id="1513793.SAMN06296036_101226"/>
<evidence type="ECO:0000256" key="1">
    <source>
        <dbReference type="SAM" id="Phobius"/>
    </source>
</evidence>
<sequence length="185" mass="20272">MFESSMVVFYAILAVFLTSALTKGGYIRLGGLMISSGLLLVTSLDLGNVEHLLLFVLVMLFQLSSVMLFLVRHDDSWKASQGLLLVGMALLIQYTESSIHEITVLVMAYGFLTLAFAVSFRRCLEALELVVVAVLLLAIHQGKEGSFLIAVLGLKEAVKWLVVGFLGKTVKKAVGDFKYLEILRG</sequence>
<organism evidence="2 3">
    <name type="scientific">Pseudobacteriovorax antillogorgiicola</name>
    <dbReference type="NCBI Taxonomy" id="1513793"/>
    <lineage>
        <taxon>Bacteria</taxon>
        <taxon>Pseudomonadati</taxon>
        <taxon>Bdellovibrionota</taxon>
        <taxon>Oligoflexia</taxon>
        <taxon>Oligoflexales</taxon>
        <taxon>Pseudobacteriovoracaceae</taxon>
        <taxon>Pseudobacteriovorax</taxon>
    </lineage>
</organism>
<proteinExistence type="predicted"/>
<dbReference type="AlphaFoldDB" id="A0A1Y6B370"/>
<keyword evidence="1" id="KW-0812">Transmembrane</keyword>
<keyword evidence="1" id="KW-1133">Transmembrane helix</keyword>